<dbReference type="Gene3D" id="2.70.40.10">
    <property type="match status" value="1"/>
</dbReference>
<dbReference type="Pfam" id="PF00692">
    <property type="entry name" value="dUTPase"/>
    <property type="match status" value="1"/>
</dbReference>
<evidence type="ECO:0000256" key="4">
    <source>
        <dbReference type="ARBA" id="ARBA00023080"/>
    </source>
</evidence>
<evidence type="ECO:0000256" key="5">
    <source>
        <dbReference type="ARBA" id="ARBA00047686"/>
    </source>
</evidence>
<gene>
    <name evidence="7" type="primary">dut</name>
    <name evidence="7" type="ORF">GCM10007913_43940</name>
</gene>
<accession>A0ABQ5UNZ0</accession>
<keyword evidence="4" id="KW-0546">Nucleotide metabolism</keyword>
<evidence type="ECO:0000313" key="7">
    <source>
        <dbReference type="EMBL" id="GLQ12461.1"/>
    </source>
</evidence>
<evidence type="ECO:0000256" key="3">
    <source>
        <dbReference type="ARBA" id="ARBA00022801"/>
    </source>
</evidence>
<dbReference type="RefSeq" id="WP_284394460.1">
    <property type="nucleotide sequence ID" value="NZ_BSNG01000004.1"/>
</dbReference>
<name>A0ABQ5UNZ0_9HYPH</name>
<dbReference type="InterPro" id="IPR008181">
    <property type="entry name" value="dUTPase"/>
</dbReference>
<sequence>MAERGSVEIKILDPRLQQWGLPRYQTEMAGAVDLHACLDRPILVAAQEAPVLVPSGFAMLMGDPGMAAMIIPRSGAGHRRGLVLGNSVGLIDADYTAEIMISVWNRNPPGHDPIEIVPGERIAQMIFVPVLRPSFALVEQFSRSTERGGGGFGSTGTGL</sequence>
<dbReference type="CDD" id="cd07557">
    <property type="entry name" value="trimeric_dUTPase"/>
    <property type="match status" value="1"/>
</dbReference>
<evidence type="ECO:0000313" key="8">
    <source>
        <dbReference type="Proteomes" id="UP001161406"/>
    </source>
</evidence>
<evidence type="ECO:0000256" key="1">
    <source>
        <dbReference type="ARBA" id="ARBA00006581"/>
    </source>
</evidence>
<evidence type="ECO:0000259" key="6">
    <source>
        <dbReference type="Pfam" id="PF00692"/>
    </source>
</evidence>
<protein>
    <recommendedName>
        <fullName evidence="2">dUTP diphosphatase</fullName>
        <ecNumber evidence="2">3.6.1.23</ecNumber>
    </recommendedName>
</protein>
<comment type="caution">
    <text evidence="7">The sequence shown here is derived from an EMBL/GenBank/DDBJ whole genome shotgun (WGS) entry which is preliminary data.</text>
</comment>
<dbReference type="EMBL" id="BSNG01000004">
    <property type="protein sequence ID" value="GLQ12461.1"/>
    <property type="molecule type" value="Genomic_DNA"/>
</dbReference>
<organism evidence="7 8">
    <name type="scientific">Devosia yakushimensis</name>
    <dbReference type="NCBI Taxonomy" id="470028"/>
    <lineage>
        <taxon>Bacteria</taxon>
        <taxon>Pseudomonadati</taxon>
        <taxon>Pseudomonadota</taxon>
        <taxon>Alphaproteobacteria</taxon>
        <taxon>Hyphomicrobiales</taxon>
        <taxon>Devosiaceae</taxon>
        <taxon>Devosia</taxon>
    </lineage>
</organism>
<proteinExistence type="inferred from homology"/>
<feature type="domain" description="dUTPase-like" evidence="6">
    <location>
        <begin position="21"/>
        <end position="156"/>
    </location>
</feature>
<dbReference type="PANTHER" id="PTHR11241:SF0">
    <property type="entry name" value="DEOXYURIDINE 5'-TRIPHOSPHATE NUCLEOTIDOHYDROLASE"/>
    <property type="match status" value="1"/>
</dbReference>
<reference evidence="7" key="2">
    <citation type="submission" date="2023-01" db="EMBL/GenBank/DDBJ databases">
        <title>Draft genome sequence of Devosia yakushimensis strain NBRC 103855.</title>
        <authorList>
            <person name="Sun Q."/>
            <person name="Mori K."/>
        </authorList>
    </citation>
    <scope>NUCLEOTIDE SEQUENCE</scope>
    <source>
        <strain evidence="7">NBRC 103855</strain>
    </source>
</reference>
<dbReference type="InterPro" id="IPR029054">
    <property type="entry name" value="dUTPase-like"/>
</dbReference>
<dbReference type="NCBIfam" id="NF001862">
    <property type="entry name" value="PRK00601.1"/>
    <property type="match status" value="1"/>
</dbReference>
<keyword evidence="3" id="KW-0378">Hydrolase</keyword>
<dbReference type="InterPro" id="IPR033704">
    <property type="entry name" value="dUTPase_trimeric"/>
</dbReference>
<dbReference type="NCBIfam" id="TIGR00576">
    <property type="entry name" value="dut"/>
    <property type="match status" value="1"/>
</dbReference>
<dbReference type="InterPro" id="IPR036157">
    <property type="entry name" value="dUTPase-like_sf"/>
</dbReference>
<comment type="catalytic activity">
    <reaction evidence="5">
        <text>dUTP + H2O = dUMP + diphosphate + H(+)</text>
        <dbReference type="Rhea" id="RHEA:10248"/>
        <dbReference type="ChEBI" id="CHEBI:15377"/>
        <dbReference type="ChEBI" id="CHEBI:15378"/>
        <dbReference type="ChEBI" id="CHEBI:33019"/>
        <dbReference type="ChEBI" id="CHEBI:61555"/>
        <dbReference type="ChEBI" id="CHEBI:246422"/>
        <dbReference type="EC" id="3.6.1.23"/>
    </reaction>
</comment>
<dbReference type="Proteomes" id="UP001161406">
    <property type="component" value="Unassembled WGS sequence"/>
</dbReference>
<reference evidence="7" key="1">
    <citation type="journal article" date="2014" name="Int. J. Syst. Evol. Microbiol.">
        <title>Complete genome of a new Firmicutes species belonging to the dominant human colonic microbiota ('Ruminococcus bicirculans') reveals two chromosomes and a selective capacity to utilize plant glucans.</title>
        <authorList>
            <consortium name="NISC Comparative Sequencing Program"/>
            <person name="Wegmann U."/>
            <person name="Louis P."/>
            <person name="Goesmann A."/>
            <person name="Henrissat B."/>
            <person name="Duncan S.H."/>
            <person name="Flint H.J."/>
        </authorList>
    </citation>
    <scope>NUCLEOTIDE SEQUENCE</scope>
    <source>
        <strain evidence="7">NBRC 103855</strain>
    </source>
</reference>
<dbReference type="EC" id="3.6.1.23" evidence="2"/>
<dbReference type="PANTHER" id="PTHR11241">
    <property type="entry name" value="DEOXYURIDINE 5'-TRIPHOSPHATE NUCLEOTIDOHYDROLASE"/>
    <property type="match status" value="1"/>
</dbReference>
<keyword evidence="8" id="KW-1185">Reference proteome</keyword>
<evidence type="ECO:0000256" key="2">
    <source>
        <dbReference type="ARBA" id="ARBA00012379"/>
    </source>
</evidence>
<dbReference type="SUPFAM" id="SSF51283">
    <property type="entry name" value="dUTPase-like"/>
    <property type="match status" value="1"/>
</dbReference>
<comment type="similarity">
    <text evidence="1">Belongs to the dUTPase family.</text>
</comment>